<feature type="domain" description="HTH cro/C1-type" evidence="1">
    <location>
        <begin position="20"/>
        <end position="73"/>
    </location>
</feature>
<evidence type="ECO:0000313" key="2">
    <source>
        <dbReference type="EMBL" id="TCJ01341.1"/>
    </source>
</evidence>
<dbReference type="AlphaFoldDB" id="A0A4R1API9"/>
<comment type="caution">
    <text evidence="2">The sequence shown here is derived from an EMBL/GenBank/DDBJ whole genome shotgun (WGS) entry which is preliminary data.</text>
</comment>
<keyword evidence="3" id="KW-1185">Reference proteome</keyword>
<dbReference type="Pfam" id="PF01381">
    <property type="entry name" value="HTH_3"/>
    <property type="match status" value="1"/>
</dbReference>
<dbReference type="InterPro" id="IPR001387">
    <property type="entry name" value="Cro/C1-type_HTH"/>
</dbReference>
<evidence type="ECO:0000313" key="3">
    <source>
        <dbReference type="Proteomes" id="UP000293846"/>
    </source>
</evidence>
<dbReference type="SUPFAM" id="SSF47413">
    <property type="entry name" value="lambda repressor-like DNA-binding domains"/>
    <property type="match status" value="1"/>
</dbReference>
<reference evidence="2 3" key="1">
    <citation type="submission" date="2019-03" db="EMBL/GenBank/DDBJ databases">
        <authorList>
            <person name="Jensen L."/>
            <person name="Storgaard J."/>
            <person name="Sulaj E."/>
            <person name="Schramm A."/>
            <person name="Marshall I.P.G."/>
        </authorList>
    </citation>
    <scope>NUCLEOTIDE SEQUENCE [LARGE SCALE GENOMIC DNA]</scope>
    <source>
        <strain evidence="2 3">2017H2G3</strain>
    </source>
</reference>
<dbReference type="EMBL" id="SJTH01000067">
    <property type="protein sequence ID" value="TCJ01341.1"/>
    <property type="molecule type" value="Genomic_DNA"/>
</dbReference>
<evidence type="ECO:0000259" key="1">
    <source>
        <dbReference type="PROSITE" id="PS50943"/>
    </source>
</evidence>
<dbReference type="SMART" id="SM00530">
    <property type="entry name" value="HTH_XRE"/>
    <property type="match status" value="1"/>
</dbReference>
<dbReference type="GO" id="GO:0003677">
    <property type="term" value="F:DNA binding"/>
    <property type="evidence" value="ECO:0007669"/>
    <property type="project" value="InterPro"/>
</dbReference>
<gene>
    <name evidence="2" type="ORF">E0Y62_24510</name>
</gene>
<name>A0A4R1API9_9BACI</name>
<proteinExistence type="predicted"/>
<sequence>MFKIRTLGEMEIMQPSGEFFKRSRKLSGLSQEEMAEKMFMPRSTISKIENDKMELKVSDAARWCQATNVPEFLAALLCGVDVNTVIHTLTTLMGGFITYINF</sequence>
<accession>A0A4R1API9</accession>
<dbReference type="PROSITE" id="PS50943">
    <property type="entry name" value="HTH_CROC1"/>
    <property type="match status" value="1"/>
</dbReference>
<dbReference type="OrthoDB" id="2381879at2"/>
<protein>
    <submittedName>
        <fullName evidence="2">XRE family transcriptional regulator</fullName>
    </submittedName>
</protein>
<dbReference type="Gene3D" id="1.10.260.40">
    <property type="entry name" value="lambda repressor-like DNA-binding domains"/>
    <property type="match status" value="1"/>
</dbReference>
<organism evidence="2 3">
    <name type="scientific">Cytobacillus praedii</name>
    <dbReference type="NCBI Taxonomy" id="1742358"/>
    <lineage>
        <taxon>Bacteria</taxon>
        <taxon>Bacillati</taxon>
        <taxon>Bacillota</taxon>
        <taxon>Bacilli</taxon>
        <taxon>Bacillales</taxon>
        <taxon>Bacillaceae</taxon>
        <taxon>Cytobacillus</taxon>
    </lineage>
</organism>
<dbReference type="CDD" id="cd00093">
    <property type="entry name" value="HTH_XRE"/>
    <property type="match status" value="1"/>
</dbReference>
<dbReference type="InterPro" id="IPR010982">
    <property type="entry name" value="Lambda_DNA-bd_dom_sf"/>
</dbReference>
<dbReference type="Proteomes" id="UP000293846">
    <property type="component" value="Unassembled WGS sequence"/>
</dbReference>